<dbReference type="InterPro" id="IPR023614">
    <property type="entry name" value="Porin_dom_sf"/>
</dbReference>
<dbReference type="RefSeq" id="WP_131198994.1">
    <property type="nucleotide sequence ID" value="NZ_QJUL01000043.1"/>
</dbReference>
<dbReference type="Gene3D" id="2.40.160.10">
    <property type="entry name" value="Porin"/>
    <property type="match status" value="1"/>
</dbReference>
<evidence type="ECO:0000313" key="6">
    <source>
        <dbReference type="Proteomes" id="UP000293172"/>
    </source>
</evidence>
<dbReference type="EMBL" id="QJUL01000043">
    <property type="protein sequence ID" value="TBU87025.1"/>
    <property type="molecule type" value="Genomic_DNA"/>
</dbReference>
<protein>
    <submittedName>
        <fullName evidence="5">Outer membrane porin, OprD family</fullName>
    </submittedName>
</protein>
<comment type="similarity">
    <text evidence="1">Belongs to the outer membrane porin (Opr) (TC 1.B.25) family.</text>
</comment>
<comment type="caution">
    <text evidence="5">The sequence shown here is derived from an EMBL/GenBank/DDBJ whole genome shotgun (WGS) entry which is preliminary data.</text>
</comment>
<accession>A0A4Q9QUE4</accession>
<feature type="signal peptide" evidence="4">
    <location>
        <begin position="1"/>
        <end position="24"/>
    </location>
</feature>
<keyword evidence="3 4" id="KW-0732">Signal</keyword>
<gene>
    <name evidence="5" type="ORF">DNK44_21575</name>
</gene>
<evidence type="ECO:0000313" key="5">
    <source>
        <dbReference type="EMBL" id="TBU87025.1"/>
    </source>
</evidence>
<dbReference type="GO" id="GO:0015288">
    <property type="term" value="F:porin activity"/>
    <property type="evidence" value="ECO:0007669"/>
    <property type="project" value="TreeGrafter"/>
</dbReference>
<organism evidence="5 6">
    <name type="scientific">Phytopseudomonas dryadis</name>
    <dbReference type="NCBI Taxonomy" id="2487520"/>
    <lineage>
        <taxon>Bacteria</taxon>
        <taxon>Pseudomonadati</taxon>
        <taxon>Pseudomonadota</taxon>
        <taxon>Gammaproteobacteria</taxon>
        <taxon>Pseudomonadales</taxon>
        <taxon>Pseudomonadaceae</taxon>
        <taxon>Phytopseudomonas</taxon>
    </lineage>
</organism>
<evidence type="ECO:0000256" key="1">
    <source>
        <dbReference type="ARBA" id="ARBA00009075"/>
    </source>
</evidence>
<dbReference type="GO" id="GO:0016020">
    <property type="term" value="C:membrane"/>
    <property type="evidence" value="ECO:0007669"/>
    <property type="project" value="InterPro"/>
</dbReference>
<evidence type="ECO:0000256" key="4">
    <source>
        <dbReference type="SAM" id="SignalP"/>
    </source>
</evidence>
<feature type="chain" id="PRO_5020971922" evidence="4">
    <location>
        <begin position="25"/>
        <end position="454"/>
    </location>
</feature>
<dbReference type="Proteomes" id="UP000293172">
    <property type="component" value="Unassembled WGS sequence"/>
</dbReference>
<dbReference type="InterPro" id="IPR005318">
    <property type="entry name" value="OM_porin_bac"/>
</dbReference>
<keyword evidence="2" id="KW-0813">Transport</keyword>
<dbReference type="AlphaFoldDB" id="A0A4Q9QUE4"/>
<sequence length="454" mass="49121">MNRPYPKPVLIAATVCCLSPLALAAPQSAQSHSAGFIEDASWSLLNRSVYENRDYRNGGRSNGARNAYKPRTERNGYAEEWGYGLMGEFKSGFTQGTLGFGLDGHLYLSQKLDGGGGRAGKLRHLPVDNEGYDQDGAARGGAALKARLSSTWLRYGEQRVKTPIFSSSDSRLLPETHTGWFVDSREFDDLTLVGGHFTGSADRNSRSNNNPLVINYADPSMRLGNAFSFVGGSYSGVPGLSVSLYSGELEDSWRTHYLGSSYSHALAEDKAISVDLHLYRSSDTGKALAGRVSNTTGSLLLSYAQGYHKVGLGYQKVAGDTPFDYVTRGAIWLGNAVQLSDFNAPNETSWQLRYDYDLAAVGVPGLSAGAAYIRGSGIDGSDVDPTGSYAWLGYGKGGRHWERDLNLRYVVQSGAAKDLTVLLRHSLHRGNAAQAEGDVDQVRLSVEYPLSGRL</sequence>
<reference evidence="5 6" key="1">
    <citation type="submission" date="2018-06" db="EMBL/GenBank/DDBJ databases">
        <title>Three novel Pseudomonas species isolated from symptomatic oak.</title>
        <authorList>
            <person name="Bueno-Gonzalez V."/>
            <person name="Brady C."/>
        </authorList>
    </citation>
    <scope>NUCLEOTIDE SEQUENCE [LARGE SCALE GENOMIC DNA]</scope>
    <source>
        <strain evidence="5 6">P6B</strain>
    </source>
</reference>
<dbReference type="OrthoDB" id="6759120at2"/>
<evidence type="ECO:0000256" key="3">
    <source>
        <dbReference type="ARBA" id="ARBA00022729"/>
    </source>
</evidence>
<name>A0A4Q9QUE4_9GAMM</name>
<proteinExistence type="inferred from homology"/>
<dbReference type="Pfam" id="PF03573">
    <property type="entry name" value="OprD"/>
    <property type="match status" value="1"/>
</dbReference>
<dbReference type="PANTHER" id="PTHR34596:SF2">
    <property type="entry name" value="CHITOPORIN"/>
    <property type="match status" value="1"/>
</dbReference>
<dbReference type="PANTHER" id="PTHR34596">
    <property type="entry name" value="CHITOPORIN"/>
    <property type="match status" value="1"/>
</dbReference>
<evidence type="ECO:0000256" key="2">
    <source>
        <dbReference type="ARBA" id="ARBA00022448"/>
    </source>
</evidence>